<evidence type="ECO:0000313" key="2">
    <source>
        <dbReference type="Proteomes" id="UP001165101"/>
    </source>
</evidence>
<keyword evidence="2" id="KW-1185">Reference proteome</keyword>
<gene>
    <name evidence="1" type="ORF">Cboi01_000097800</name>
</gene>
<proteinExistence type="predicted"/>
<name>A0ACB5TH03_CANBO</name>
<accession>A0ACB5TH03</accession>
<sequence>MSEQTLGDYVRSIAPDFDPIVYASGSLVSEFDYFLNSILIVPLDLPEIKLPQLPVLKNQDKELGYTEYIDNLIKYMLNNKINNALTLGFTDGLKNNVSSSINSRDKNFNSIILKNNIFKIIRSVIGDSNFLKLIFHNNAILKKNLNFVLFGPIPKRKQIFKKNMRNDYKEGFKCHNLISLNRMLYANKSMAQYNDPIGESYEIFIRQVFMNKNNRWFKNLPKKFPLIFKLFSNIYKNHDSLKYSYSYIFDSVCCDDDGDDKNNNNETQVQTDIIKSQTSKKKIIKFIIIIISKIFPVEVFGDSINFQIIISRISQYINRSKINNFMKISDIIKNIKLNNIQWIRNTNKKTENRNQNKFEFERSKEFFSRFIYFLFNKFINSLICLFFHVSEISQTHNLIYFKHNIWNKLIKNFENRFFNNNLKLVTDSNRCHNKLYNFNHNTHLIGKMKILPKLNNDFRIIVKPNRFNSNSNDIDYNNMVNFEIKPILKILKYQNRIHLQKKIDCQGKAIYNVNDLPSIIHKYKKQLFNEYGISTLPEIFVLKFDAKNCYDSIPVNEILNKIDDLFPNENQMFYTRYINSIDSYKIQGNNNNSFKKKLIMLNKPNIDNFDSNKEELNKNDNSVKTSLVYDNAKTVTFNKEKIKKIIEYQLFNSAIYKNNKTYIRKDGLFQGYPLSGALCDILYDSIELKFLKILNESDNEEPIGKNNNCLIRIADDFLILSDNYHKKYNKFNNFNF</sequence>
<dbReference type="EMBL" id="BSXV01000317">
    <property type="protein sequence ID" value="GME88577.1"/>
    <property type="molecule type" value="Genomic_DNA"/>
</dbReference>
<protein>
    <submittedName>
        <fullName evidence="1">Unnamed protein product</fullName>
    </submittedName>
</protein>
<dbReference type="Proteomes" id="UP001165101">
    <property type="component" value="Unassembled WGS sequence"/>
</dbReference>
<reference evidence="1" key="1">
    <citation type="submission" date="2023-04" db="EMBL/GenBank/DDBJ databases">
        <title>Candida boidinii NBRC 1967.</title>
        <authorList>
            <person name="Ichikawa N."/>
            <person name="Sato H."/>
            <person name="Tonouchi N."/>
        </authorList>
    </citation>
    <scope>NUCLEOTIDE SEQUENCE</scope>
    <source>
        <strain evidence="1">NBRC 1967</strain>
    </source>
</reference>
<comment type="caution">
    <text evidence="1">The sequence shown here is derived from an EMBL/GenBank/DDBJ whole genome shotgun (WGS) entry which is preliminary data.</text>
</comment>
<evidence type="ECO:0000313" key="1">
    <source>
        <dbReference type="EMBL" id="GME88577.1"/>
    </source>
</evidence>
<organism evidence="1 2">
    <name type="scientific">Candida boidinii</name>
    <name type="common">Yeast</name>
    <dbReference type="NCBI Taxonomy" id="5477"/>
    <lineage>
        <taxon>Eukaryota</taxon>
        <taxon>Fungi</taxon>
        <taxon>Dikarya</taxon>
        <taxon>Ascomycota</taxon>
        <taxon>Saccharomycotina</taxon>
        <taxon>Pichiomycetes</taxon>
        <taxon>Pichiales</taxon>
        <taxon>Pichiaceae</taxon>
        <taxon>Ogataea</taxon>
        <taxon>Ogataea/Candida clade</taxon>
    </lineage>
</organism>